<protein>
    <submittedName>
        <fullName evidence="2">Uncharacterized protein</fullName>
    </submittedName>
</protein>
<comment type="caution">
    <text evidence="2">The sequence shown here is derived from an EMBL/GenBank/DDBJ whole genome shotgun (WGS) entry which is preliminary data.</text>
</comment>
<proteinExistence type="predicted"/>
<dbReference type="Proteomes" id="UP000034307">
    <property type="component" value="Unassembled WGS sequence"/>
</dbReference>
<dbReference type="AlphaFoldDB" id="A0A0G1RHA5"/>
<evidence type="ECO:0000256" key="1">
    <source>
        <dbReference type="SAM" id="MobiDB-lite"/>
    </source>
</evidence>
<accession>A0A0G1RHA5</accession>
<reference evidence="2 3" key="1">
    <citation type="journal article" date="2015" name="Nature">
        <title>rRNA introns, odd ribosomes, and small enigmatic genomes across a large radiation of phyla.</title>
        <authorList>
            <person name="Brown C.T."/>
            <person name="Hug L.A."/>
            <person name="Thomas B.C."/>
            <person name="Sharon I."/>
            <person name="Castelle C.J."/>
            <person name="Singh A."/>
            <person name="Wilkins M.J."/>
            <person name="Williams K.H."/>
            <person name="Banfield J.F."/>
        </authorList>
    </citation>
    <scope>NUCLEOTIDE SEQUENCE [LARGE SCALE GENOMIC DNA]</scope>
</reference>
<evidence type="ECO:0000313" key="3">
    <source>
        <dbReference type="Proteomes" id="UP000034307"/>
    </source>
</evidence>
<evidence type="ECO:0000313" key="2">
    <source>
        <dbReference type="EMBL" id="KKU56536.1"/>
    </source>
</evidence>
<dbReference type="EMBL" id="LCNO01000035">
    <property type="protein sequence ID" value="KKU56536.1"/>
    <property type="molecule type" value="Genomic_DNA"/>
</dbReference>
<gene>
    <name evidence="2" type="ORF">UX80_C0035G0011</name>
</gene>
<organism evidence="2 3">
    <name type="scientific">Candidatus Amesbacteria bacterium GW2011_GWA2_47_11b</name>
    <dbReference type="NCBI Taxonomy" id="1618358"/>
    <lineage>
        <taxon>Bacteria</taxon>
        <taxon>Candidatus Amesiibacteriota</taxon>
    </lineage>
</organism>
<sequence>MDNLAAPVAEPMETRSPAAVKRTREPSSVQPETLRSLPVAEMVIFLLVVSRDRETPEEPARVRVSVLVPASKVVVPTLMVLKVLTLPV</sequence>
<feature type="region of interest" description="Disordered" evidence="1">
    <location>
        <begin position="1"/>
        <end position="32"/>
    </location>
</feature>
<name>A0A0G1RHA5_9BACT</name>